<dbReference type="InterPro" id="IPR021629">
    <property type="entry name" value="Mediator_Med23"/>
</dbReference>
<dbReference type="GO" id="GO:0005667">
    <property type="term" value="C:transcription regulator complex"/>
    <property type="evidence" value="ECO:0007669"/>
    <property type="project" value="TreeGrafter"/>
</dbReference>
<dbReference type="KEGG" id="csol:105363623"/>
<evidence type="ECO:0000256" key="6">
    <source>
        <dbReference type="ARBA" id="ARBA00023242"/>
    </source>
</evidence>
<dbReference type="GeneID" id="105363623"/>
<evidence type="ECO:0000256" key="3">
    <source>
        <dbReference type="ARBA" id="ARBA00019696"/>
    </source>
</evidence>
<proteinExistence type="inferred from homology"/>
<evidence type="ECO:0000313" key="8">
    <source>
        <dbReference type="Proteomes" id="UP000695007"/>
    </source>
</evidence>
<dbReference type="PANTHER" id="PTHR12691:SF10">
    <property type="entry name" value="MEDIATOR OF RNA POLYMERASE II TRANSCRIPTION SUBUNIT 23"/>
    <property type="match status" value="1"/>
</dbReference>
<accession>A0AAJ6YKC8</accession>
<comment type="similarity">
    <text evidence="2">Belongs to the Mediator complex subunit 23 family.</text>
</comment>
<comment type="subcellular location">
    <subcellularLocation>
        <location evidence="1">Nucleus</location>
    </subcellularLocation>
</comment>
<organism evidence="8 9">
    <name type="scientific">Ceratosolen solmsi marchali</name>
    <dbReference type="NCBI Taxonomy" id="326594"/>
    <lineage>
        <taxon>Eukaryota</taxon>
        <taxon>Metazoa</taxon>
        <taxon>Ecdysozoa</taxon>
        <taxon>Arthropoda</taxon>
        <taxon>Hexapoda</taxon>
        <taxon>Insecta</taxon>
        <taxon>Pterygota</taxon>
        <taxon>Neoptera</taxon>
        <taxon>Endopterygota</taxon>
        <taxon>Hymenoptera</taxon>
        <taxon>Apocrita</taxon>
        <taxon>Proctotrupomorpha</taxon>
        <taxon>Chalcidoidea</taxon>
        <taxon>Agaonidae</taxon>
        <taxon>Agaoninae</taxon>
        <taxon>Ceratosolen</taxon>
    </lineage>
</organism>
<keyword evidence="8" id="KW-1185">Reference proteome</keyword>
<gene>
    <name evidence="9" type="primary">LOC105363623</name>
</gene>
<dbReference type="RefSeq" id="XP_011499670.1">
    <property type="nucleotide sequence ID" value="XM_011501368.1"/>
</dbReference>
<dbReference type="Proteomes" id="UP000695007">
    <property type="component" value="Unplaced"/>
</dbReference>
<dbReference type="GO" id="GO:0016592">
    <property type="term" value="C:mediator complex"/>
    <property type="evidence" value="ECO:0007669"/>
    <property type="project" value="TreeGrafter"/>
</dbReference>
<sequence>MGNESQIVNILNDILRVEAIEEAFSCIIVHNTSNEKEKITGWQSQLTTAMMGLSTEQQENAIRKFLYTSAEITNYRRMHLILSLLESLVATNILPARLVCECILNCDKLQYQNEEFWIKCFTLIRHIIGGVDYKGVREIMKACKEKAHSLPTRLDASVQPQMRALESLIEYIFDRNACLLPSYLIINELQKFSESKNWPHWLSKLISNFIDSFRNVVQMISIIGHSKMLPVVEHTGYGDHLVIPWLLDRNTLQFSLKGNLPYDSDLLKPQTDLLRYVLEQPYSRDMVCSMLGLQNKQNTRCAALEEQLVDLVIRTMEKSENEPTPLEGSDGVTTNHWPWLHLSSQLICYVLSQFANFPSFVMAIHDKLAGREWKKSRDHLMWVLLQFISGSIQRKPIGTFFPIFKLYDLLYPEKDPLPVPDLSHSICTHQMALVSIWLHLLKKIHSDHSNFHRLIPHNLKTHHEFLQHMAVQNTSLCMGSDYRIALLCNAYSTSTELFTRPMAVLVESILGTQKNQQQQPLQGLQNNTSQSNSPTAPLPMSILDSLTIHVKMSLIHSIVTHVAKSASTKSNLPLPPALVETYSRLLVYTEIESIGIKKFISHLLPTVFKAHAWGILYTLLDMFSYRMHHIQPTYRVQILSHLHSLAAVPQTNQTQLHLCVESTALRLITGLGSAEVQPHLSRFLSEPKTLVSADSEELNRALVLTLARSMHITGTGGDTVSGTWCKDLLNTIMQNTPHSWADHTLQCFPPILSEFFQQNSIPKEEKQQIKKAVEEEYRNWASMSNENDIIAHFSVPNTPPLFLCLLWKMILETDRINPIVYKILERIGARALSAHLRKFCDYIVFEVSSIACDGSYVNKSVDAINDMIWKYNIVTFDRLVLCLALRTLEGNEAQVCFFIIQLLLLKAAEFRNRVLEFVKENSPDHWKQSNWHEKHLAFHRKFPEKFAPEGIMEQSSGSPNQYQSFPAYFGNVCLRFLPVFDIVLHRYLEIPQVTKSLEVLLEHLGCLYRFHDRPVTYLYNTLHYYERKLRDKQPLKRRLVTAILGSLREIRAPGWALSEAYQRYMSRPNDDGYWQPELDYYVRLVQRLVETISGRAQFPSTDWRFNEFPNPTAHTLYVTCVELMALPVAPNVVANNLLDVVAKGYTIIPSDEIHVWINCIGIIMTSLPECYWSTLHDRLVETITSPGLTKWQYDNLSPFQLFNFNLTHNSFLENKYSYMLALAHSIWHHAGVGQIVTMAQFIKEKLQPVVNNEDQLIFACHLIGPTLTRFNIERPKCVSDLTVILYETLEQVNRAQTHLKQMDPVCDLFYHIKYMFVGDTMKNEVDCIIRRLRPALQMRLRFIAHLSIEEIQSS</sequence>
<evidence type="ECO:0000313" key="9">
    <source>
        <dbReference type="RefSeq" id="XP_011499670.1"/>
    </source>
</evidence>
<dbReference type="PANTHER" id="PTHR12691">
    <property type="entry name" value="MEDIATOR OF RNA POLYMERASE II TRANSCRIPTION SUBUNIT 23"/>
    <property type="match status" value="1"/>
</dbReference>
<dbReference type="Pfam" id="PF11573">
    <property type="entry name" value="Med23"/>
    <property type="match status" value="1"/>
</dbReference>
<reference evidence="9" key="1">
    <citation type="submission" date="2025-08" db="UniProtKB">
        <authorList>
            <consortium name="RefSeq"/>
        </authorList>
    </citation>
    <scope>IDENTIFICATION</scope>
</reference>
<name>A0AAJ6YKC8_9HYME</name>
<keyword evidence="6" id="KW-0539">Nucleus</keyword>
<dbReference type="GO" id="GO:0006357">
    <property type="term" value="P:regulation of transcription by RNA polymerase II"/>
    <property type="evidence" value="ECO:0007669"/>
    <property type="project" value="TreeGrafter"/>
</dbReference>
<evidence type="ECO:0000256" key="2">
    <source>
        <dbReference type="ARBA" id="ARBA00010222"/>
    </source>
</evidence>
<evidence type="ECO:0000256" key="1">
    <source>
        <dbReference type="ARBA" id="ARBA00004123"/>
    </source>
</evidence>
<evidence type="ECO:0000256" key="4">
    <source>
        <dbReference type="ARBA" id="ARBA00023015"/>
    </source>
</evidence>
<evidence type="ECO:0000256" key="7">
    <source>
        <dbReference type="ARBA" id="ARBA00031961"/>
    </source>
</evidence>
<evidence type="ECO:0000256" key="5">
    <source>
        <dbReference type="ARBA" id="ARBA00023163"/>
    </source>
</evidence>
<protein>
    <recommendedName>
        <fullName evidence="3">Mediator of RNA polymerase II transcription subunit 23</fullName>
    </recommendedName>
    <alternativeName>
        <fullName evidence="7">Mediator complex subunit 23</fullName>
    </alternativeName>
</protein>
<keyword evidence="5" id="KW-0804">Transcription</keyword>
<keyword evidence="4" id="KW-0805">Transcription regulation</keyword>
<dbReference type="GO" id="GO:0010628">
    <property type="term" value="P:positive regulation of gene expression"/>
    <property type="evidence" value="ECO:0007669"/>
    <property type="project" value="TreeGrafter"/>
</dbReference>